<feature type="transmembrane region" description="Helical" evidence="1">
    <location>
        <begin position="75"/>
        <end position="97"/>
    </location>
</feature>
<evidence type="ECO:0000313" key="3">
    <source>
        <dbReference type="Proteomes" id="UP000680038"/>
    </source>
</evidence>
<feature type="transmembrane region" description="Helical" evidence="1">
    <location>
        <begin position="254"/>
        <end position="272"/>
    </location>
</feature>
<feature type="transmembrane region" description="Helical" evidence="1">
    <location>
        <begin position="34"/>
        <end position="55"/>
    </location>
</feature>
<feature type="transmembrane region" description="Helical" evidence="1">
    <location>
        <begin position="138"/>
        <end position="158"/>
    </location>
</feature>
<feature type="transmembrane region" description="Helical" evidence="1">
    <location>
        <begin position="219"/>
        <end position="242"/>
    </location>
</feature>
<protein>
    <recommendedName>
        <fullName evidence="4">DUF5009 domain-containing protein</fullName>
    </recommendedName>
</protein>
<sequence>MMEATSVSIEKEEKPTRSLGRLASMDALRGLDMLMISGGGAFIYLLGGKTGISFIDAVSAQFVHPDWNGFTLYDFIFPLFLFLAGTSLAFSLTGALSKGANKAELRNKVFKRMLILIFLGILDKNAPMDIFDPAHIRYGSVLGRIGLATFVVAMLYMNFSRSQRLYIGLGTLVLYYLALILIPVPGFGAGDLSFEGNLVGWFDRNFMPGRLKQTTYDELALLTQFPAICLTIFGSLAGDILLSIKTPGKKIQEMVLMGIIGIAVGLIWNIVFPINKHLWSSSFIMLTSGMAFIALSLFYWIIDVKGYKKWSFFFRVIGMNSLVIYLAVRFVDFNASSRLLFEGIYKYAPEPWHEVYNALGGFVLVWLVLYFLYRNKIFVKV</sequence>
<gene>
    <name evidence="2" type="ORF">DYBT9275_00305</name>
</gene>
<dbReference type="PANTHER" id="PTHR31061:SF24">
    <property type="entry name" value="LD22376P"/>
    <property type="match status" value="1"/>
</dbReference>
<feature type="transmembrane region" description="Helical" evidence="1">
    <location>
        <begin position="165"/>
        <end position="184"/>
    </location>
</feature>
<feature type="transmembrane region" description="Helical" evidence="1">
    <location>
        <begin position="312"/>
        <end position="331"/>
    </location>
</feature>
<proteinExistence type="predicted"/>
<dbReference type="EMBL" id="CAJRAF010000001">
    <property type="protein sequence ID" value="CAG4989510.1"/>
    <property type="molecule type" value="Genomic_DNA"/>
</dbReference>
<keyword evidence="3" id="KW-1185">Reference proteome</keyword>
<organism evidence="2 3">
    <name type="scientific">Dyadobacter helix</name>
    <dbReference type="NCBI Taxonomy" id="2822344"/>
    <lineage>
        <taxon>Bacteria</taxon>
        <taxon>Pseudomonadati</taxon>
        <taxon>Bacteroidota</taxon>
        <taxon>Cytophagia</taxon>
        <taxon>Cytophagales</taxon>
        <taxon>Spirosomataceae</taxon>
        <taxon>Dyadobacter</taxon>
    </lineage>
</organism>
<name>A0A916NAQ9_9BACT</name>
<comment type="caution">
    <text evidence="2">The sequence shown here is derived from an EMBL/GenBank/DDBJ whole genome shotgun (WGS) entry which is preliminary data.</text>
</comment>
<dbReference type="Proteomes" id="UP000680038">
    <property type="component" value="Unassembled WGS sequence"/>
</dbReference>
<accession>A0A916NAQ9</accession>
<evidence type="ECO:0000313" key="2">
    <source>
        <dbReference type="EMBL" id="CAG4989510.1"/>
    </source>
</evidence>
<keyword evidence="1" id="KW-0812">Transmembrane</keyword>
<evidence type="ECO:0000256" key="1">
    <source>
        <dbReference type="SAM" id="Phobius"/>
    </source>
</evidence>
<reference evidence="2" key="1">
    <citation type="submission" date="2021-04" db="EMBL/GenBank/DDBJ databases">
        <authorList>
            <person name="Rodrigo-Torres L."/>
            <person name="Arahal R. D."/>
            <person name="Lucena T."/>
        </authorList>
    </citation>
    <scope>NUCLEOTIDE SEQUENCE</scope>
    <source>
        <strain evidence="2">CECT 9275</strain>
    </source>
</reference>
<dbReference type="RefSeq" id="WP_229252583.1">
    <property type="nucleotide sequence ID" value="NZ_CAJRAF010000001.1"/>
</dbReference>
<dbReference type="AlphaFoldDB" id="A0A916NAQ9"/>
<keyword evidence="1" id="KW-0472">Membrane</keyword>
<keyword evidence="1" id="KW-1133">Transmembrane helix</keyword>
<feature type="transmembrane region" description="Helical" evidence="1">
    <location>
        <begin position="109"/>
        <end position="126"/>
    </location>
</feature>
<evidence type="ECO:0008006" key="4">
    <source>
        <dbReference type="Google" id="ProtNLM"/>
    </source>
</evidence>
<feature type="transmembrane region" description="Helical" evidence="1">
    <location>
        <begin position="278"/>
        <end position="300"/>
    </location>
</feature>
<dbReference type="PANTHER" id="PTHR31061">
    <property type="entry name" value="LD22376P"/>
    <property type="match status" value="1"/>
</dbReference>
<feature type="transmembrane region" description="Helical" evidence="1">
    <location>
        <begin position="355"/>
        <end position="373"/>
    </location>
</feature>